<dbReference type="AlphaFoldDB" id="A0A1M5UE36"/>
<name>A0A1M5UE36_9FIRM</name>
<evidence type="ECO:0000256" key="1">
    <source>
        <dbReference type="SAM" id="Phobius"/>
    </source>
</evidence>
<feature type="transmembrane region" description="Helical" evidence="1">
    <location>
        <begin position="121"/>
        <end position="143"/>
    </location>
</feature>
<keyword evidence="3" id="KW-1185">Reference proteome</keyword>
<feature type="transmembrane region" description="Helical" evidence="1">
    <location>
        <begin position="155"/>
        <end position="173"/>
    </location>
</feature>
<organism evidence="2 3">
    <name type="scientific">Sporobacter termitidis DSM 10068</name>
    <dbReference type="NCBI Taxonomy" id="1123282"/>
    <lineage>
        <taxon>Bacteria</taxon>
        <taxon>Bacillati</taxon>
        <taxon>Bacillota</taxon>
        <taxon>Clostridia</taxon>
        <taxon>Eubacteriales</taxon>
        <taxon>Oscillospiraceae</taxon>
        <taxon>Sporobacter</taxon>
    </lineage>
</organism>
<proteinExistence type="predicted"/>
<keyword evidence="1" id="KW-1133">Transmembrane helix</keyword>
<feature type="transmembrane region" description="Helical" evidence="1">
    <location>
        <begin position="30"/>
        <end position="47"/>
    </location>
</feature>
<gene>
    <name evidence="2" type="ORF">SAMN02745823_00471</name>
</gene>
<accession>A0A1M5UE36</accession>
<sequence>MEIPGNVYIQKQLTELRVQRWLDDELFSPLWWILIAAMIALVVLWWVLIRREKILEVSLFAFLAAVIYMGICEYGEELTLWDFPTDIIAYFPTLSAINFVLLGLGFSLLYQYFEQTMSFAWAAAVFSAAVCFGADPLLSAAGLYRLVRWHYFESLPIYFASAVLVRTAVVRIVETAGVRKQVLNQGW</sequence>
<dbReference type="Proteomes" id="UP000183995">
    <property type="component" value="Unassembled WGS sequence"/>
</dbReference>
<keyword evidence="1" id="KW-0812">Transmembrane</keyword>
<reference evidence="2 3" key="1">
    <citation type="submission" date="2016-11" db="EMBL/GenBank/DDBJ databases">
        <authorList>
            <person name="Jaros S."/>
            <person name="Januszkiewicz K."/>
            <person name="Wedrychowicz H."/>
        </authorList>
    </citation>
    <scope>NUCLEOTIDE SEQUENCE [LARGE SCALE GENOMIC DNA]</scope>
    <source>
        <strain evidence="2 3">DSM 10068</strain>
    </source>
</reference>
<evidence type="ECO:0000313" key="3">
    <source>
        <dbReference type="Proteomes" id="UP000183995"/>
    </source>
</evidence>
<protein>
    <submittedName>
        <fullName evidence="2">Uncharacterized protein</fullName>
    </submittedName>
</protein>
<feature type="transmembrane region" description="Helical" evidence="1">
    <location>
        <begin position="54"/>
        <end position="71"/>
    </location>
</feature>
<dbReference type="OrthoDB" id="1679483at2"/>
<keyword evidence="1" id="KW-0472">Membrane</keyword>
<dbReference type="EMBL" id="FQXV01000001">
    <property type="protein sequence ID" value="SHH61168.1"/>
    <property type="molecule type" value="Genomic_DNA"/>
</dbReference>
<dbReference type="STRING" id="1123282.SAMN02745823_00471"/>
<evidence type="ECO:0000313" key="2">
    <source>
        <dbReference type="EMBL" id="SHH61168.1"/>
    </source>
</evidence>
<feature type="transmembrane region" description="Helical" evidence="1">
    <location>
        <begin position="87"/>
        <end position="109"/>
    </location>
</feature>